<dbReference type="KEGG" id="avn:Avin_37320"/>
<name>C1DS02_AZOVD</name>
<dbReference type="SUPFAM" id="SSF143880">
    <property type="entry name" value="NE0471 N-terminal domain-like"/>
    <property type="match status" value="1"/>
</dbReference>
<dbReference type="eggNOG" id="ENOG502ZF2C">
    <property type="taxonomic scope" value="Bacteria"/>
</dbReference>
<evidence type="ECO:0000313" key="2">
    <source>
        <dbReference type="Proteomes" id="UP000002424"/>
    </source>
</evidence>
<sequence length="155" mass="16659">MGGTESMSNRHFTLTGVEVVAPSTLHLDYADGARLTVDLADTIARHPTLAPLADPAVFATAAVGEWGGSVVWNNDDALELAADNLRARAVEQAGGYSHELIWNWMARHKLSLDGAAEALGLSRRMLAYYRSGAKPVPRTVALALLGWEVEQHRAA</sequence>
<proteinExistence type="predicted"/>
<dbReference type="HOGENOM" id="CLU_144769_0_0_6"/>
<dbReference type="Gene3D" id="3.30.2020.10">
    <property type="entry name" value="NE0471-like N-terminal domain"/>
    <property type="match status" value="1"/>
</dbReference>
<dbReference type="Proteomes" id="UP000002424">
    <property type="component" value="Chromosome"/>
</dbReference>
<organism evidence="1 2">
    <name type="scientific">Azotobacter vinelandii (strain DJ / ATCC BAA-1303)</name>
    <dbReference type="NCBI Taxonomy" id="322710"/>
    <lineage>
        <taxon>Bacteria</taxon>
        <taxon>Pseudomonadati</taxon>
        <taxon>Pseudomonadota</taxon>
        <taxon>Gammaproteobacteria</taxon>
        <taxon>Pseudomonadales</taxon>
        <taxon>Pseudomonadaceae</taxon>
        <taxon>Azotobacter</taxon>
    </lineage>
</organism>
<gene>
    <name evidence="1" type="ordered locus">Avin_37320</name>
</gene>
<keyword evidence="2" id="KW-1185">Reference proteome</keyword>
<evidence type="ECO:0000313" key="1">
    <source>
        <dbReference type="EMBL" id="ACO79877.1"/>
    </source>
</evidence>
<protein>
    <recommendedName>
        <fullName evidence="3">DUF2442 domain-containing protein</fullName>
    </recommendedName>
</protein>
<dbReference type="InterPro" id="IPR036782">
    <property type="entry name" value="NE0471-like_N"/>
</dbReference>
<dbReference type="Gene3D" id="1.10.260.40">
    <property type="entry name" value="lambda repressor-like DNA-binding domains"/>
    <property type="match status" value="1"/>
</dbReference>
<dbReference type="AlphaFoldDB" id="C1DS02"/>
<dbReference type="GO" id="GO:0003677">
    <property type="term" value="F:DNA binding"/>
    <property type="evidence" value="ECO:0007669"/>
    <property type="project" value="InterPro"/>
</dbReference>
<dbReference type="OrthoDB" id="6935755at2"/>
<dbReference type="Pfam" id="PF10387">
    <property type="entry name" value="DUF2442"/>
    <property type="match status" value="1"/>
</dbReference>
<dbReference type="InterPro" id="IPR018841">
    <property type="entry name" value="DUF2442"/>
</dbReference>
<accession>C1DS02</accession>
<evidence type="ECO:0008006" key="3">
    <source>
        <dbReference type="Google" id="ProtNLM"/>
    </source>
</evidence>
<dbReference type="EnsemblBacteria" id="ACO79877">
    <property type="protein sequence ID" value="ACO79877"/>
    <property type="gene ID" value="Avin_37320"/>
</dbReference>
<reference evidence="1 2" key="1">
    <citation type="journal article" date="2009" name="J. Bacteriol.">
        <title>Genome sequence of Azotobacter vinelandii, an obligate aerobe specialized to support diverse anaerobic metabolic processes.</title>
        <authorList>
            <person name="Setubal J.C."/>
            <person name="dos Santos P."/>
            <person name="Goldman B.S."/>
            <person name="Ertesvag H."/>
            <person name="Espin G."/>
            <person name="Rubio L.M."/>
            <person name="Valla S."/>
            <person name="Almeida N.F."/>
            <person name="Balasubramanian D."/>
            <person name="Cromes L."/>
            <person name="Curatti L."/>
            <person name="Du Z."/>
            <person name="Godsy E."/>
            <person name="Goodner B."/>
            <person name="Hellner-Burris K."/>
            <person name="Hernandez J.A."/>
            <person name="Houmiel K."/>
            <person name="Imperial J."/>
            <person name="Kennedy C."/>
            <person name="Larson T.J."/>
            <person name="Latreille P."/>
            <person name="Ligon L.S."/>
            <person name="Lu J."/>
            <person name="Maerk M."/>
            <person name="Miller N.M."/>
            <person name="Norton S."/>
            <person name="O'Carroll I.P."/>
            <person name="Paulsen I."/>
            <person name="Raulfs E.C."/>
            <person name="Roemer R."/>
            <person name="Rosser J."/>
            <person name="Segura D."/>
            <person name="Slater S."/>
            <person name="Stricklin S.L."/>
            <person name="Studholme D.J."/>
            <person name="Sun J."/>
            <person name="Viana C.J."/>
            <person name="Wallin E."/>
            <person name="Wang B."/>
            <person name="Wheeler C."/>
            <person name="Zhu H."/>
            <person name="Dean D.R."/>
            <person name="Dixon R."/>
            <person name="Wood D."/>
        </authorList>
    </citation>
    <scope>NUCLEOTIDE SEQUENCE [LARGE SCALE GENOMIC DNA]</scope>
    <source>
        <strain evidence="2">DJ / ATCC BAA-1303</strain>
    </source>
</reference>
<dbReference type="EMBL" id="CP001157">
    <property type="protein sequence ID" value="ACO79877.1"/>
    <property type="molecule type" value="Genomic_DNA"/>
</dbReference>
<dbReference type="STRING" id="322710.Avin_37320"/>
<dbReference type="InterPro" id="IPR010982">
    <property type="entry name" value="Lambda_DNA-bd_dom_sf"/>
</dbReference>
<dbReference type="SUPFAM" id="SSF47413">
    <property type="entry name" value="lambda repressor-like DNA-binding domains"/>
    <property type="match status" value="1"/>
</dbReference>